<keyword evidence="3" id="KW-0479">Metal-binding</keyword>
<keyword evidence="5" id="KW-0862">Zinc</keyword>
<reference evidence="10" key="1">
    <citation type="journal article" date="2021" name="New Phytol.">
        <title>Evolutionary innovations through gain and loss of genes in the ectomycorrhizal Boletales.</title>
        <authorList>
            <person name="Wu G."/>
            <person name="Miyauchi S."/>
            <person name="Morin E."/>
            <person name="Kuo A."/>
            <person name="Drula E."/>
            <person name="Varga T."/>
            <person name="Kohler A."/>
            <person name="Feng B."/>
            <person name="Cao Y."/>
            <person name="Lipzen A."/>
            <person name="Daum C."/>
            <person name="Hundley H."/>
            <person name="Pangilinan J."/>
            <person name="Johnson J."/>
            <person name="Barry K."/>
            <person name="LaButti K."/>
            <person name="Ng V."/>
            <person name="Ahrendt S."/>
            <person name="Min B."/>
            <person name="Choi I.G."/>
            <person name="Park H."/>
            <person name="Plett J.M."/>
            <person name="Magnuson J."/>
            <person name="Spatafora J.W."/>
            <person name="Nagy L.G."/>
            <person name="Henrissat B."/>
            <person name="Grigoriev I.V."/>
            <person name="Yang Z.L."/>
            <person name="Xu J."/>
            <person name="Martin F.M."/>
        </authorList>
    </citation>
    <scope>NUCLEOTIDE SEQUENCE</scope>
    <source>
        <strain evidence="10">KKN 215</strain>
    </source>
</reference>
<dbReference type="InterPro" id="IPR023612">
    <property type="entry name" value="Peptidase_M4"/>
</dbReference>
<dbReference type="InterPro" id="IPR013856">
    <property type="entry name" value="Peptidase_M4_domain"/>
</dbReference>
<gene>
    <name evidence="10" type="ORF">BXZ70DRAFT_769292</name>
</gene>
<keyword evidence="4" id="KW-0378">Hydrolase</keyword>
<dbReference type="InterPro" id="IPR001570">
    <property type="entry name" value="Peptidase_M4_C_domain"/>
</dbReference>
<feature type="region of interest" description="Disordered" evidence="7">
    <location>
        <begin position="1"/>
        <end position="34"/>
    </location>
</feature>
<dbReference type="GO" id="GO:0006508">
    <property type="term" value="P:proteolysis"/>
    <property type="evidence" value="ECO:0007669"/>
    <property type="project" value="UniProtKB-KW"/>
</dbReference>
<evidence type="ECO:0000259" key="8">
    <source>
        <dbReference type="Pfam" id="PF01447"/>
    </source>
</evidence>
<dbReference type="SUPFAM" id="SSF55486">
    <property type="entry name" value="Metalloproteases ('zincins'), catalytic domain"/>
    <property type="match status" value="1"/>
</dbReference>
<evidence type="ECO:0000256" key="1">
    <source>
        <dbReference type="ARBA" id="ARBA00009388"/>
    </source>
</evidence>
<evidence type="ECO:0000256" key="2">
    <source>
        <dbReference type="ARBA" id="ARBA00022670"/>
    </source>
</evidence>
<dbReference type="Pfam" id="PF01447">
    <property type="entry name" value="Peptidase_M4"/>
    <property type="match status" value="1"/>
</dbReference>
<keyword evidence="11" id="KW-1185">Reference proteome</keyword>
<feature type="domain" description="Peptidase M4" evidence="8">
    <location>
        <begin position="81"/>
        <end position="197"/>
    </location>
</feature>
<dbReference type="Gene3D" id="1.10.390.10">
    <property type="entry name" value="Neutral Protease Domain 2"/>
    <property type="match status" value="1"/>
</dbReference>
<dbReference type="EMBL" id="JAEVFJ010000008">
    <property type="protein sequence ID" value="KAH8103060.1"/>
    <property type="molecule type" value="Genomic_DNA"/>
</dbReference>
<evidence type="ECO:0008006" key="12">
    <source>
        <dbReference type="Google" id="ProtNLM"/>
    </source>
</evidence>
<evidence type="ECO:0000259" key="9">
    <source>
        <dbReference type="Pfam" id="PF02868"/>
    </source>
</evidence>
<evidence type="ECO:0000256" key="5">
    <source>
        <dbReference type="ARBA" id="ARBA00022833"/>
    </source>
</evidence>
<dbReference type="Gene3D" id="3.10.170.10">
    <property type="match status" value="1"/>
</dbReference>
<keyword evidence="6" id="KW-0482">Metalloprotease</keyword>
<dbReference type="PANTHER" id="PTHR43579">
    <property type="match status" value="1"/>
</dbReference>
<keyword evidence="2" id="KW-0645">Protease</keyword>
<name>A0A8K0XSI6_9AGAR</name>
<dbReference type="GO" id="GO:0046872">
    <property type="term" value="F:metal ion binding"/>
    <property type="evidence" value="ECO:0007669"/>
    <property type="project" value="UniProtKB-KW"/>
</dbReference>
<dbReference type="GO" id="GO:0004222">
    <property type="term" value="F:metalloendopeptidase activity"/>
    <property type="evidence" value="ECO:0007669"/>
    <property type="project" value="InterPro"/>
</dbReference>
<dbReference type="InterPro" id="IPR027268">
    <property type="entry name" value="Peptidase_M4/M1_CTD_sf"/>
</dbReference>
<dbReference type="CDD" id="cd09597">
    <property type="entry name" value="M4_TLP"/>
    <property type="match status" value="1"/>
</dbReference>
<evidence type="ECO:0000256" key="6">
    <source>
        <dbReference type="ARBA" id="ARBA00023049"/>
    </source>
</evidence>
<dbReference type="Pfam" id="PF02868">
    <property type="entry name" value="Peptidase_M4_C"/>
    <property type="match status" value="1"/>
</dbReference>
<evidence type="ECO:0000313" key="11">
    <source>
        <dbReference type="Proteomes" id="UP000813824"/>
    </source>
</evidence>
<sequence>MHQLRKDRINRRLNASQGRGPSRGGGPAGSGIIPDHILSNIASSTIADSRSREAAQRSLGISSAFRAQREAQAASLREQAADPKRLNRRVYSANNTIYYDDTLLRSEGDSATNDVAADECYDGFGATFKFYSDIFDRNSIDDGGLTLIGSVHYGDHWTDARWNGAQMLFGDGDGEYLNRFTACLDVIGHELTHGVTENTAHFVYQGESGALNESMSDVFGIMIKQYQLGQTSAQSDWLIGAGLFTSKVKGAALRSMKDPGTAYDDPVLGKDEQMATYSEVLAHPYADDDDDGGVHVYSGVPNRAFYLVATELGGHSWDRAGRIWWATLTDSQLKPTADFHAFATLTCQHAESLYDGSVKAVVEQAWKDVGIEVGITRAPDPQTPSKTVAGTWLGTHNRSRFECTFDVSGETLTGWGSITDADDGRNSPFTIINGYYGPMGRILFDVQFKSSNTSNEKCTGIMTASGEAISGTWENADRAEYLKVGWPDNEILSGSFNLSRTSLTLHIGMHLTAGLLCDSCVAS</sequence>
<evidence type="ECO:0000256" key="7">
    <source>
        <dbReference type="SAM" id="MobiDB-lite"/>
    </source>
</evidence>
<feature type="domain" description="Peptidase M4 C-terminal" evidence="9">
    <location>
        <begin position="200"/>
        <end position="371"/>
    </location>
</feature>
<proteinExistence type="inferred from homology"/>
<dbReference type="Proteomes" id="UP000813824">
    <property type="component" value="Unassembled WGS sequence"/>
</dbReference>
<evidence type="ECO:0000256" key="4">
    <source>
        <dbReference type="ARBA" id="ARBA00022801"/>
    </source>
</evidence>
<accession>A0A8K0XSI6</accession>
<organism evidence="10 11">
    <name type="scientific">Cristinia sonorae</name>
    <dbReference type="NCBI Taxonomy" id="1940300"/>
    <lineage>
        <taxon>Eukaryota</taxon>
        <taxon>Fungi</taxon>
        <taxon>Dikarya</taxon>
        <taxon>Basidiomycota</taxon>
        <taxon>Agaricomycotina</taxon>
        <taxon>Agaricomycetes</taxon>
        <taxon>Agaricomycetidae</taxon>
        <taxon>Agaricales</taxon>
        <taxon>Pleurotineae</taxon>
        <taxon>Stephanosporaceae</taxon>
        <taxon>Cristinia</taxon>
    </lineage>
</organism>
<dbReference type="PRINTS" id="PR00730">
    <property type="entry name" value="THERMOLYSIN"/>
</dbReference>
<evidence type="ECO:0000313" key="10">
    <source>
        <dbReference type="EMBL" id="KAH8103060.1"/>
    </source>
</evidence>
<dbReference type="OrthoDB" id="2962374at2759"/>
<dbReference type="InterPro" id="IPR052759">
    <property type="entry name" value="Metalloprotease_M4"/>
</dbReference>
<evidence type="ECO:0000256" key="3">
    <source>
        <dbReference type="ARBA" id="ARBA00022723"/>
    </source>
</evidence>
<comment type="caution">
    <text evidence="10">The sequence shown here is derived from an EMBL/GenBank/DDBJ whole genome shotgun (WGS) entry which is preliminary data.</text>
</comment>
<dbReference type="AlphaFoldDB" id="A0A8K0XSI6"/>
<protein>
    <recommendedName>
        <fullName evidence="12">Neutral metalloproteinase</fullName>
    </recommendedName>
</protein>
<comment type="similarity">
    <text evidence="1">Belongs to the peptidase M4 family.</text>
</comment>
<dbReference type="PANTHER" id="PTHR43579:SF1">
    <property type="entry name" value="NEUTRAL METALLOPROTEINASE"/>
    <property type="match status" value="1"/>
</dbReference>